<dbReference type="OrthoDB" id="441210at2759"/>
<dbReference type="GO" id="GO:0061630">
    <property type="term" value="F:ubiquitin protein ligase activity"/>
    <property type="evidence" value="ECO:0007669"/>
    <property type="project" value="InterPro"/>
</dbReference>
<evidence type="ECO:0000256" key="6">
    <source>
        <dbReference type="SAM" id="MobiDB-lite"/>
    </source>
</evidence>
<dbReference type="GO" id="GO:0007131">
    <property type="term" value="P:reciprocal meiotic recombination"/>
    <property type="evidence" value="ECO:0007669"/>
    <property type="project" value="InterPro"/>
</dbReference>
<feature type="region of interest" description="Disordered" evidence="6">
    <location>
        <begin position="219"/>
        <end position="238"/>
    </location>
</feature>
<dbReference type="STRING" id="253628.A0A0D1XV75"/>
<dbReference type="AlphaFoldDB" id="A0A0D1XV75"/>
<dbReference type="SUPFAM" id="SSF57850">
    <property type="entry name" value="RING/U-box"/>
    <property type="match status" value="1"/>
</dbReference>
<dbReference type="GeneID" id="27310374"/>
<dbReference type="Pfam" id="PF14634">
    <property type="entry name" value="zf-RING_5"/>
    <property type="match status" value="1"/>
</dbReference>
<evidence type="ECO:0000256" key="2">
    <source>
        <dbReference type="ARBA" id="ARBA00022771"/>
    </source>
</evidence>
<evidence type="ECO:0000313" key="8">
    <source>
        <dbReference type="EMBL" id="KIW06701.1"/>
    </source>
</evidence>
<protein>
    <recommendedName>
        <fullName evidence="7">RING-type domain-containing protein</fullName>
    </recommendedName>
</protein>
<dbReference type="EMBL" id="KN847534">
    <property type="protein sequence ID" value="KIW06701.1"/>
    <property type="molecule type" value="Genomic_DNA"/>
</dbReference>
<dbReference type="Proteomes" id="UP000053259">
    <property type="component" value="Unassembled WGS sequence"/>
</dbReference>
<dbReference type="InterPro" id="IPR042448">
    <property type="entry name" value="CCNB1IP1"/>
</dbReference>
<dbReference type="RefSeq" id="XP_016216570.1">
    <property type="nucleotide sequence ID" value="XM_016355434.1"/>
</dbReference>
<feature type="domain" description="RING-type" evidence="7">
    <location>
        <begin position="7"/>
        <end position="53"/>
    </location>
</feature>
<dbReference type="GO" id="GO:0008270">
    <property type="term" value="F:zinc ion binding"/>
    <property type="evidence" value="ECO:0007669"/>
    <property type="project" value="UniProtKB-KW"/>
</dbReference>
<dbReference type="VEuPathDB" id="FungiDB:PV09_02401"/>
<organism evidence="8 9">
    <name type="scientific">Verruconis gallopava</name>
    <dbReference type="NCBI Taxonomy" id="253628"/>
    <lineage>
        <taxon>Eukaryota</taxon>
        <taxon>Fungi</taxon>
        <taxon>Dikarya</taxon>
        <taxon>Ascomycota</taxon>
        <taxon>Pezizomycotina</taxon>
        <taxon>Dothideomycetes</taxon>
        <taxon>Pleosporomycetidae</taxon>
        <taxon>Venturiales</taxon>
        <taxon>Sympoventuriaceae</taxon>
        <taxon>Verruconis</taxon>
    </lineage>
</organism>
<name>A0A0D1XV75_9PEZI</name>
<dbReference type="PROSITE" id="PS50089">
    <property type="entry name" value="ZF_RING_2"/>
    <property type="match status" value="1"/>
</dbReference>
<dbReference type="PANTHER" id="PTHR14305">
    <property type="entry name" value="E3 UBIQUITIN-PROTEIN LIGASE CCNB1IP1"/>
    <property type="match status" value="1"/>
</dbReference>
<accession>A0A0D1XV75</accession>
<dbReference type="InParanoid" id="A0A0D1XV75"/>
<reference evidence="8 9" key="1">
    <citation type="submission" date="2015-01" db="EMBL/GenBank/DDBJ databases">
        <title>The Genome Sequence of Ochroconis gallopava CBS43764.</title>
        <authorList>
            <consortium name="The Broad Institute Genomics Platform"/>
            <person name="Cuomo C."/>
            <person name="de Hoog S."/>
            <person name="Gorbushina A."/>
            <person name="Stielow B."/>
            <person name="Teixiera M."/>
            <person name="Abouelleil A."/>
            <person name="Chapman S.B."/>
            <person name="Priest M."/>
            <person name="Young S.K."/>
            <person name="Wortman J."/>
            <person name="Nusbaum C."/>
            <person name="Birren B."/>
        </authorList>
    </citation>
    <scope>NUCLEOTIDE SEQUENCE [LARGE SCALE GENOMIC DNA]</scope>
    <source>
        <strain evidence="8 9">CBS 43764</strain>
    </source>
</reference>
<dbReference type="HOGENOM" id="CLU_049340_0_0_1"/>
<evidence type="ECO:0000256" key="4">
    <source>
        <dbReference type="PROSITE-ProRule" id="PRU00175"/>
    </source>
</evidence>
<proteinExistence type="predicted"/>
<dbReference type="InterPro" id="IPR017907">
    <property type="entry name" value="Znf_RING_CS"/>
</dbReference>
<keyword evidence="3" id="KW-0862">Zinc</keyword>
<evidence type="ECO:0000256" key="5">
    <source>
        <dbReference type="SAM" id="Coils"/>
    </source>
</evidence>
<keyword evidence="9" id="KW-1185">Reference proteome</keyword>
<gene>
    <name evidence="8" type="ORF">PV09_02401</name>
</gene>
<sequence length="338" mass="37622">MEFTFRCNITKCRVELQHQAVVTTCSHIFCVQCASNSGLANAVGGVRVCPACKTQLINKDDAVITQLDPSEDYKTSVLSGFTPTLIMECAGRALNFYNYQAVHEVTYQEFLARRLTEKVTGLKTQLDETVSNANGHIHKLQEALREYQSRIADMENKNLELQNAFKQKAKALKETTRKYDLLKSEKMAAQTMNAASDEAEQVIQSFAGVNRLSKHYNPSFGNSYRRPANDSLDGPPQRSSIRALHSIQRHPSQTRYSCHRYGDYVTGTNPLFMTPRTQRHALHAADIPNCSPRADGHRLPLGDLPVNSYMRPPNSPYGISVGAKASKQPFPAASATPK</sequence>
<feature type="coiled-coil region" evidence="5">
    <location>
        <begin position="130"/>
        <end position="174"/>
    </location>
</feature>
<dbReference type="GO" id="GO:0000795">
    <property type="term" value="C:synaptonemal complex"/>
    <property type="evidence" value="ECO:0007669"/>
    <property type="project" value="InterPro"/>
</dbReference>
<dbReference type="PANTHER" id="PTHR14305:SF0">
    <property type="entry name" value="E3 UBIQUITIN-PROTEIN LIGASE CCNB1IP1"/>
    <property type="match status" value="1"/>
</dbReference>
<evidence type="ECO:0000313" key="9">
    <source>
        <dbReference type="Proteomes" id="UP000053259"/>
    </source>
</evidence>
<evidence type="ECO:0000259" key="7">
    <source>
        <dbReference type="PROSITE" id="PS50089"/>
    </source>
</evidence>
<keyword evidence="2 4" id="KW-0863">Zinc-finger</keyword>
<dbReference type="Gene3D" id="3.30.40.10">
    <property type="entry name" value="Zinc/RING finger domain, C3HC4 (zinc finger)"/>
    <property type="match status" value="1"/>
</dbReference>
<dbReference type="PROSITE" id="PS00518">
    <property type="entry name" value="ZF_RING_1"/>
    <property type="match status" value="1"/>
</dbReference>
<evidence type="ECO:0000256" key="1">
    <source>
        <dbReference type="ARBA" id="ARBA00022723"/>
    </source>
</evidence>
<dbReference type="InterPro" id="IPR013083">
    <property type="entry name" value="Znf_RING/FYVE/PHD"/>
</dbReference>
<keyword evidence="5" id="KW-0175">Coiled coil</keyword>
<dbReference type="InterPro" id="IPR001841">
    <property type="entry name" value="Znf_RING"/>
</dbReference>
<keyword evidence="1" id="KW-0479">Metal-binding</keyword>
<evidence type="ECO:0000256" key="3">
    <source>
        <dbReference type="ARBA" id="ARBA00022833"/>
    </source>
</evidence>